<dbReference type="GO" id="GO:0032259">
    <property type="term" value="P:methylation"/>
    <property type="evidence" value="ECO:0007669"/>
    <property type="project" value="InterPro"/>
</dbReference>
<name>A0A1Q9LEF4_9PSEU</name>
<dbReference type="InterPro" id="IPR002052">
    <property type="entry name" value="DNA_methylase_N6_adenine_CS"/>
</dbReference>
<comment type="caution">
    <text evidence="2">The sequence shown here is derived from an EMBL/GenBank/DDBJ whole genome shotgun (WGS) entry which is preliminary data.</text>
</comment>
<dbReference type="PROSITE" id="PS00092">
    <property type="entry name" value="N6_MTASE"/>
    <property type="match status" value="1"/>
</dbReference>
<accession>A0A1Q9LEF4</accession>
<dbReference type="STRING" id="1193682.BJP25_27410"/>
<dbReference type="EMBL" id="MKQR01000026">
    <property type="protein sequence ID" value="OLR90385.1"/>
    <property type="molecule type" value="Genomic_DNA"/>
</dbReference>
<sequence length="493" mass="53144">MGPSLTTFLDSRGAHSRPLRELLADLAVDWLDLDELVRRSAQPRRTVEELLAAAGDELERDGSRYRATPGARDDFTASVHPDPAEHDAVLAHCEAFLRGVPVPLKALDHVQADAATMARRALWLGRTYWLEDAHLLCVGDHDLTALAACAANPGLRATVVDVDERLLSYVDAQAREHDLDVRCLHADFRFGLPPAAVGSADLVFTDPPYTPEGMRLFLARGVEGLRSPEGRLLVAYGYSTRNPTLGLKVQREVLDLGLVFEAALPSFNRYHGAQAVGSASDLYVLQPTTRSPRLAEAGLGIYTHGPQSVESASAPAAAVAALLELTGPRAVLHSPGWAEPFRSGQALAFDLTADPGPWLARTLLAAPAVRVGALVVNNHPDTTNAEAQRALRELVAPKFDLTFHRSIADGKHAVVAATPVDPAGVPRALLDRAHGKLANTWREALVREVPGLTKREARDRVAALAPSDRDLENRLVDLPLDRVRAVLRAAATP</sequence>
<dbReference type="Proteomes" id="UP000186040">
    <property type="component" value="Unassembled WGS sequence"/>
</dbReference>
<reference evidence="2 3" key="1">
    <citation type="submission" date="2016-10" db="EMBL/GenBank/DDBJ databases">
        <title>The Draft Genome Sequence of Actinokineospora bangkokensis 44EHWT reveals the biosynthetic pathway of antifungal compounds Thailandins with unusual extender unit butylmalonyl-CoA.</title>
        <authorList>
            <person name="Greule A."/>
            <person name="Intra B."/>
            <person name="Flemming S."/>
            <person name="Rommel M.G."/>
            <person name="Panbangred W."/>
            <person name="Bechthold A."/>
        </authorList>
    </citation>
    <scope>NUCLEOTIDE SEQUENCE [LARGE SCALE GENOMIC DNA]</scope>
    <source>
        <strain evidence="2 3">44EHW</strain>
    </source>
</reference>
<dbReference type="GO" id="GO:0003676">
    <property type="term" value="F:nucleic acid binding"/>
    <property type="evidence" value="ECO:0007669"/>
    <property type="project" value="InterPro"/>
</dbReference>
<dbReference type="Pfam" id="PF01861">
    <property type="entry name" value="BpsA_C"/>
    <property type="match status" value="1"/>
</dbReference>
<feature type="domain" description="N(4)-bis(aminopropyl)spermidine synthase C-terminal" evidence="1">
    <location>
        <begin position="96"/>
        <end position="274"/>
    </location>
</feature>
<dbReference type="InterPro" id="IPR029063">
    <property type="entry name" value="SAM-dependent_MTases_sf"/>
</dbReference>
<organism evidence="2 3">
    <name type="scientific">Actinokineospora bangkokensis</name>
    <dbReference type="NCBI Taxonomy" id="1193682"/>
    <lineage>
        <taxon>Bacteria</taxon>
        <taxon>Bacillati</taxon>
        <taxon>Actinomycetota</taxon>
        <taxon>Actinomycetes</taxon>
        <taxon>Pseudonocardiales</taxon>
        <taxon>Pseudonocardiaceae</taxon>
        <taxon>Actinokineospora</taxon>
    </lineage>
</organism>
<dbReference type="CDD" id="cd02440">
    <property type="entry name" value="AdoMet_MTases"/>
    <property type="match status" value="1"/>
</dbReference>
<dbReference type="GO" id="GO:0008168">
    <property type="term" value="F:methyltransferase activity"/>
    <property type="evidence" value="ECO:0007669"/>
    <property type="project" value="InterPro"/>
</dbReference>
<protein>
    <recommendedName>
        <fullName evidence="1">N(4)-bis(aminopropyl)spermidine synthase C-terminal domain-containing protein</fullName>
    </recommendedName>
</protein>
<evidence type="ECO:0000313" key="3">
    <source>
        <dbReference type="Proteomes" id="UP000186040"/>
    </source>
</evidence>
<evidence type="ECO:0000313" key="2">
    <source>
        <dbReference type="EMBL" id="OLR90385.1"/>
    </source>
</evidence>
<dbReference type="OrthoDB" id="7593728at2"/>
<dbReference type="InterPro" id="IPR002723">
    <property type="entry name" value="BpsA_C"/>
</dbReference>
<proteinExistence type="predicted"/>
<dbReference type="SUPFAM" id="SSF53335">
    <property type="entry name" value="S-adenosyl-L-methionine-dependent methyltransferases"/>
    <property type="match status" value="1"/>
</dbReference>
<keyword evidence="3" id="KW-1185">Reference proteome</keyword>
<gene>
    <name evidence="2" type="ORF">BJP25_27410</name>
</gene>
<dbReference type="RefSeq" id="WP_075977059.1">
    <property type="nucleotide sequence ID" value="NZ_MKQR01000026.1"/>
</dbReference>
<evidence type="ECO:0000259" key="1">
    <source>
        <dbReference type="Pfam" id="PF01861"/>
    </source>
</evidence>
<dbReference type="Gene3D" id="3.40.50.150">
    <property type="entry name" value="Vaccinia Virus protein VP39"/>
    <property type="match status" value="1"/>
</dbReference>
<dbReference type="AlphaFoldDB" id="A0A1Q9LEF4"/>